<feature type="non-terminal residue" evidence="1">
    <location>
        <position position="203"/>
    </location>
</feature>
<organism evidence="1 2">
    <name type="scientific">Solanum commersonii</name>
    <name type="common">Commerson's wild potato</name>
    <name type="synonym">Commerson's nightshade</name>
    <dbReference type="NCBI Taxonomy" id="4109"/>
    <lineage>
        <taxon>Eukaryota</taxon>
        <taxon>Viridiplantae</taxon>
        <taxon>Streptophyta</taxon>
        <taxon>Embryophyta</taxon>
        <taxon>Tracheophyta</taxon>
        <taxon>Spermatophyta</taxon>
        <taxon>Magnoliopsida</taxon>
        <taxon>eudicotyledons</taxon>
        <taxon>Gunneridae</taxon>
        <taxon>Pentapetalae</taxon>
        <taxon>asterids</taxon>
        <taxon>lamiids</taxon>
        <taxon>Solanales</taxon>
        <taxon>Solanaceae</taxon>
        <taxon>Solanoideae</taxon>
        <taxon>Solaneae</taxon>
        <taxon>Solanum</taxon>
    </lineage>
</organism>
<reference evidence="1 2" key="1">
    <citation type="submission" date="2020-09" db="EMBL/GenBank/DDBJ databases">
        <title>De no assembly of potato wild relative species, Solanum commersonii.</title>
        <authorList>
            <person name="Cho K."/>
        </authorList>
    </citation>
    <scope>NUCLEOTIDE SEQUENCE [LARGE SCALE GENOMIC DNA]</scope>
    <source>
        <strain evidence="1">LZ3.2</strain>
        <tissue evidence="1">Leaf</tissue>
    </source>
</reference>
<protein>
    <submittedName>
        <fullName evidence="1">Uncharacterized protein</fullName>
    </submittedName>
</protein>
<keyword evidence="2" id="KW-1185">Reference proteome</keyword>
<evidence type="ECO:0000313" key="1">
    <source>
        <dbReference type="EMBL" id="KAG5576856.1"/>
    </source>
</evidence>
<dbReference type="EMBL" id="JACXVP010000011">
    <property type="protein sequence ID" value="KAG5576856.1"/>
    <property type="molecule type" value="Genomic_DNA"/>
</dbReference>
<name>A0A9J5WPB2_SOLCO</name>
<gene>
    <name evidence="1" type="ORF">H5410_056990</name>
</gene>
<dbReference type="AlphaFoldDB" id="A0A9J5WPB2"/>
<evidence type="ECO:0000313" key="2">
    <source>
        <dbReference type="Proteomes" id="UP000824120"/>
    </source>
</evidence>
<dbReference type="Proteomes" id="UP000824120">
    <property type="component" value="Chromosome 11"/>
</dbReference>
<sequence>MQRSIVHSKVQFVTHHYQRVSCSQYLLQMQVQVQPKCLNALTQRTIPNSHIMVQSFRVLESNVMLTLTKMKTMHAFTHRFSHIFQSTFVSAHSRSKSLGKIIGEQSTVKQFNPIGEVQQISTRSYYLQMNSSSDSPISKNLMLTVLASNASSSSTKVFECPHTKNDSLLTCNVVVCPYFPIDTCFSSLKIKNIFLRLVMGLSA</sequence>
<comment type="caution">
    <text evidence="1">The sequence shown here is derived from an EMBL/GenBank/DDBJ whole genome shotgun (WGS) entry which is preliminary data.</text>
</comment>
<accession>A0A9J5WPB2</accession>
<proteinExistence type="predicted"/>